<dbReference type="Proteomes" id="UP000574390">
    <property type="component" value="Unassembled WGS sequence"/>
</dbReference>
<organism evidence="2 3">
    <name type="scientific">Perkinsus olseni</name>
    <name type="common">Perkinsus atlanticus</name>
    <dbReference type="NCBI Taxonomy" id="32597"/>
    <lineage>
        <taxon>Eukaryota</taxon>
        <taxon>Sar</taxon>
        <taxon>Alveolata</taxon>
        <taxon>Perkinsozoa</taxon>
        <taxon>Perkinsea</taxon>
        <taxon>Perkinsida</taxon>
        <taxon>Perkinsidae</taxon>
        <taxon>Perkinsus</taxon>
    </lineage>
</organism>
<accession>A0A7J6TZ56</accession>
<sequence length="160" mass="18457">SWAAEEAAHQLERCAKDKAFAEECMVLVIEHSWLSEVEGLSRIRFDSSKLEFILMKIEEKLVEKRKAQRAADALLAEQINTKERLLAKLTSTLAYRTQELLNVKSECVSVQSVLADIREVGELADAKNSLREQIRRAENRLASLQERHRQEKLRKWAPSR</sequence>
<feature type="coiled-coil region" evidence="1">
    <location>
        <begin position="120"/>
        <end position="154"/>
    </location>
</feature>
<feature type="non-terminal residue" evidence="2">
    <location>
        <position position="160"/>
    </location>
</feature>
<evidence type="ECO:0000313" key="3">
    <source>
        <dbReference type="Proteomes" id="UP000574390"/>
    </source>
</evidence>
<reference evidence="2 3" key="1">
    <citation type="submission" date="2020-04" db="EMBL/GenBank/DDBJ databases">
        <title>Perkinsus olseni comparative genomics.</title>
        <authorList>
            <person name="Bogema D.R."/>
        </authorList>
    </citation>
    <scope>NUCLEOTIDE SEQUENCE [LARGE SCALE GENOMIC DNA]</scope>
    <source>
        <strain evidence="2">ATCC PRA-205</strain>
    </source>
</reference>
<comment type="caution">
    <text evidence="2">The sequence shown here is derived from an EMBL/GenBank/DDBJ whole genome shotgun (WGS) entry which is preliminary data.</text>
</comment>
<evidence type="ECO:0000313" key="2">
    <source>
        <dbReference type="EMBL" id="KAF4750583.1"/>
    </source>
</evidence>
<protein>
    <submittedName>
        <fullName evidence="2">Uncharacterized protein</fullName>
    </submittedName>
</protein>
<evidence type="ECO:0000256" key="1">
    <source>
        <dbReference type="SAM" id="Coils"/>
    </source>
</evidence>
<proteinExistence type="predicted"/>
<dbReference type="EMBL" id="JABANM010003610">
    <property type="protein sequence ID" value="KAF4750583.1"/>
    <property type="molecule type" value="Genomic_DNA"/>
</dbReference>
<gene>
    <name evidence="2" type="ORF">FOZ62_023676</name>
</gene>
<keyword evidence="1" id="KW-0175">Coiled coil</keyword>
<dbReference type="AlphaFoldDB" id="A0A7J6TZ56"/>
<name>A0A7J6TZ56_PEROL</name>